<evidence type="ECO:0000313" key="3">
    <source>
        <dbReference type="Proteomes" id="UP000326837"/>
    </source>
</evidence>
<evidence type="ECO:0000313" key="2">
    <source>
        <dbReference type="EMBL" id="BBO31703.1"/>
    </source>
</evidence>
<name>A0A5K7XBL8_9BACT</name>
<feature type="domain" description="Putative restriction endonuclease" evidence="1">
    <location>
        <begin position="23"/>
        <end position="181"/>
    </location>
</feature>
<proteinExistence type="predicted"/>
<dbReference type="KEGG" id="lpav:PLANPX_1315"/>
<accession>A0A5K7XBL8</accession>
<protein>
    <recommendedName>
        <fullName evidence="1">Putative restriction endonuclease domain-containing protein</fullName>
    </recommendedName>
</protein>
<organism evidence="2 3">
    <name type="scientific">Lacipirellula parvula</name>
    <dbReference type="NCBI Taxonomy" id="2650471"/>
    <lineage>
        <taxon>Bacteria</taxon>
        <taxon>Pseudomonadati</taxon>
        <taxon>Planctomycetota</taxon>
        <taxon>Planctomycetia</taxon>
        <taxon>Pirellulales</taxon>
        <taxon>Lacipirellulaceae</taxon>
        <taxon>Lacipirellula</taxon>
    </lineage>
</organism>
<evidence type="ECO:0000259" key="1">
    <source>
        <dbReference type="Pfam" id="PF05685"/>
    </source>
</evidence>
<dbReference type="Gene3D" id="3.90.1570.10">
    <property type="entry name" value="tt1808, chain A"/>
    <property type="match status" value="1"/>
</dbReference>
<dbReference type="InterPro" id="IPR008538">
    <property type="entry name" value="Uma2"/>
</dbReference>
<reference evidence="3" key="1">
    <citation type="submission" date="2019-10" db="EMBL/GenBank/DDBJ databases">
        <title>Lacipirellula parvula gen. nov., sp. nov., representing a lineage of planctomycetes widespread in freshwater anoxic habitats, and description of the family Lacipirellulaceae.</title>
        <authorList>
            <person name="Dedysh S.N."/>
            <person name="Kulichevskaya I.S."/>
            <person name="Beletsky A.V."/>
            <person name="Rakitin A.L."/>
            <person name="Mardanov A.V."/>
            <person name="Ivanova A.A."/>
            <person name="Saltykova V.X."/>
            <person name="Rijpstra W.I.C."/>
            <person name="Sinninghe Damste J.S."/>
            <person name="Ravin N.V."/>
        </authorList>
    </citation>
    <scope>NUCLEOTIDE SEQUENCE [LARGE SCALE GENOMIC DNA]</scope>
    <source>
        <strain evidence="3">PX69</strain>
    </source>
</reference>
<dbReference type="EMBL" id="AP021861">
    <property type="protein sequence ID" value="BBO31703.1"/>
    <property type="molecule type" value="Genomic_DNA"/>
</dbReference>
<dbReference type="AlphaFoldDB" id="A0A5K7XBL8"/>
<dbReference type="InterPro" id="IPR012296">
    <property type="entry name" value="Nuclease_put_TT1808"/>
</dbReference>
<dbReference type="CDD" id="cd06260">
    <property type="entry name" value="DUF820-like"/>
    <property type="match status" value="1"/>
</dbReference>
<dbReference type="SUPFAM" id="SSF52980">
    <property type="entry name" value="Restriction endonuclease-like"/>
    <property type="match status" value="1"/>
</dbReference>
<dbReference type="Proteomes" id="UP000326837">
    <property type="component" value="Chromosome"/>
</dbReference>
<dbReference type="PANTHER" id="PTHR35400:SF1">
    <property type="entry name" value="SLR1083 PROTEIN"/>
    <property type="match status" value="1"/>
</dbReference>
<keyword evidence="3" id="KW-1185">Reference proteome</keyword>
<sequence>MFSPASGYREMSIARTHHRFSLADYEQMIDQGILTESDRVELIRGEIIEKMSIGELHAACVKRLNRIFNVRLVGKTCVGVQDPVRLGNSEPEPDVTLLTPRDDDYADGHPEAEDVLLIVEVADSSLEFDRVVKREIYAENGVVEFWILNLLDRTLEVYRQPQADGRYDEVRVLSSTEKTDLVRLPGEEFVVADFFPPLG</sequence>
<dbReference type="InterPro" id="IPR011335">
    <property type="entry name" value="Restrct_endonuc-II-like"/>
</dbReference>
<dbReference type="Pfam" id="PF05685">
    <property type="entry name" value="Uma2"/>
    <property type="match status" value="1"/>
</dbReference>
<gene>
    <name evidence="2" type="ORF">PLANPX_1315</name>
</gene>
<dbReference type="PANTHER" id="PTHR35400">
    <property type="entry name" value="SLR1083 PROTEIN"/>
    <property type="match status" value="1"/>
</dbReference>